<keyword evidence="1" id="KW-0732">Signal</keyword>
<dbReference type="PANTHER" id="PTHR30024:SF46">
    <property type="entry name" value="ABC TRANSPORTER, SUBSTRATE-BINDING LIPOPROTEIN"/>
    <property type="match status" value="1"/>
</dbReference>
<reference evidence="2 3" key="1">
    <citation type="submission" date="2019-09" db="EMBL/GenBank/DDBJ databases">
        <title>Genome sequence of Clostridium sp. EA1.</title>
        <authorList>
            <person name="Poehlein A."/>
            <person name="Bengelsdorf F.R."/>
            <person name="Daniel R."/>
        </authorList>
    </citation>
    <scope>NUCLEOTIDE SEQUENCE [LARGE SCALE GENOMIC DNA]</scope>
    <source>
        <strain evidence="2 3">EA1</strain>
    </source>
</reference>
<dbReference type="Gene3D" id="3.40.190.10">
    <property type="entry name" value="Periplasmic binding protein-like II"/>
    <property type="match status" value="2"/>
</dbReference>
<evidence type="ECO:0000313" key="2">
    <source>
        <dbReference type="EMBL" id="MVB11526.1"/>
    </source>
</evidence>
<feature type="signal peptide" evidence="1">
    <location>
        <begin position="1"/>
        <end position="24"/>
    </location>
</feature>
<dbReference type="PANTHER" id="PTHR30024">
    <property type="entry name" value="ALIPHATIC SULFONATES-BINDING PROTEIN-RELATED"/>
    <property type="match status" value="1"/>
</dbReference>
<evidence type="ECO:0000313" key="3">
    <source>
        <dbReference type="Proteomes" id="UP000469440"/>
    </source>
</evidence>
<dbReference type="Proteomes" id="UP000469440">
    <property type="component" value="Unassembled WGS sequence"/>
</dbReference>
<dbReference type="SUPFAM" id="SSF53850">
    <property type="entry name" value="Periplasmic binding protein-like II"/>
    <property type="match status" value="1"/>
</dbReference>
<feature type="chain" id="PRO_5027116305" evidence="1">
    <location>
        <begin position="25"/>
        <end position="348"/>
    </location>
</feature>
<keyword evidence="3" id="KW-1185">Reference proteome</keyword>
<dbReference type="AlphaFoldDB" id="A0A6N8I0B1"/>
<dbReference type="InterPro" id="IPR027024">
    <property type="entry name" value="UCP027386_ABC_sbc_TM0202"/>
</dbReference>
<accession>A0A6N8I0B1</accession>
<dbReference type="PROSITE" id="PS51257">
    <property type="entry name" value="PROKAR_LIPOPROTEIN"/>
    <property type="match status" value="1"/>
</dbReference>
<gene>
    <name evidence="2" type="ORF">CAFE_22450</name>
</gene>
<evidence type="ECO:0000256" key="1">
    <source>
        <dbReference type="SAM" id="SignalP"/>
    </source>
</evidence>
<name>A0A6N8I0B1_9FIRM</name>
<dbReference type="Pfam" id="PF12974">
    <property type="entry name" value="Phosphonate-bd"/>
    <property type="match status" value="1"/>
</dbReference>
<organism evidence="2 3">
    <name type="scientific">Caproicibacter fermentans</name>
    <dbReference type="NCBI Taxonomy" id="2576756"/>
    <lineage>
        <taxon>Bacteria</taxon>
        <taxon>Bacillati</taxon>
        <taxon>Bacillota</taxon>
        <taxon>Clostridia</taxon>
        <taxon>Eubacteriales</taxon>
        <taxon>Acutalibacteraceae</taxon>
        <taxon>Caproicibacter</taxon>
    </lineage>
</organism>
<protein>
    <submittedName>
        <fullName evidence="2">ABC transporter, phosphonate, periplasmic substrate-binding protein</fullName>
    </submittedName>
</protein>
<proteinExistence type="predicted"/>
<sequence>MKRSKRIGALTLAAALLFTITACSSSGQESSKGLQAASTISSSNSSSDSAKTVVRVAGLKGPTGLSMVKLMSDSRNGDASEDDQFTVVSSPDEIVAKISSGEVDVAAAPTNLAAALYNKTNGGVQLAAVTTLGVLYVLTANGETIKSLSDLKGKTVYSSGQGATPEYALNFILRQNGLEPGKDVTVEYEAEHAELASMMIAGKVKIAVLPEPFVTQVLSKNSTAKIALNLTDEWNKAAKKQSVLTMGCLIVRKKFAQENKSALDSFLADYKSSADYVNSNPGKAAVLSQQFGMMDSAVAEKAIPNCAIVYMDGTEMKEKIPEFLNVLYQANPKSVGGKLPADDFYYQK</sequence>
<comment type="caution">
    <text evidence="2">The sequence shown here is derived from an EMBL/GenBank/DDBJ whole genome shotgun (WGS) entry which is preliminary data.</text>
</comment>
<dbReference type="PIRSF" id="PIRSF027386">
    <property type="entry name" value="UCP027386_ABC_sbc_TM0202"/>
    <property type="match status" value="1"/>
</dbReference>
<dbReference type="OrthoDB" id="9814375at2"/>
<dbReference type="EMBL" id="VWXL01000058">
    <property type="protein sequence ID" value="MVB11526.1"/>
    <property type="molecule type" value="Genomic_DNA"/>
</dbReference>
<dbReference type="RefSeq" id="WP_156990707.1">
    <property type="nucleotide sequence ID" value="NZ_VWXL01000058.1"/>
</dbReference>